<comment type="similarity">
    <text evidence="8">Belongs to the anion channel-forming bestrophin (TC 1.A.46) family.</text>
</comment>
<gene>
    <name evidence="10" type="ORF">SAMN05444412_11077</name>
</gene>
<reference evidence="10 11" key="1">
    <citation type="submission" date="2016-10" db="EMBL/GenBank/DDBJ databases">
        <authorList>
            <person name="Varghese N."/>
            <person name="Submissions S."/>
        </authorList>
    </citation>
    <scope>NUCLEOTIDE SEQUENCE [LARGE SCALE GENOMIC DNA]</scope>
    <source>
        <strain evidence="10 11">DSM 17997</strain>
    </source>
</reference>
<evidence type="ECO:0000256" key="7">
    <source>
        <dbReference type="ARBA" id="ARBA00023136"/>
    </source>
</evidence>
<name>A0A1H3S3J0_9BACT</name>
<feature type="transmembrane region" description="Helical" evidence="9">
    <location>
        <begin position="246"/>
        <end position="276"/>
    </location>
</feature>
<dbReference type="InterPro" id="IPR044669">
    <property type="entry name" value="YneE/VCCN1/2-like"/>
</dbReference>
<keyword evidence="7 9" id="KW-0472">Membrane</keyword>
<feature type="transmembrane region" description="Helical" evidence="9">
    <location>
        <begin position="80"/>
        <end position="97"/>
    </location>
</feature>
<accession>A0A1H3S3J0</accession>
<evidence type="ECO:0000256" key="4">
    <source>
        <dbReference type="ARBA" id="ARBA00022692"/>
    </source>
</evidence>
<feature type="transmembrane region" description="Helical" evidence="9">
    <location>
        <begin position="47"/>
        <end position="68"/>
    </location>
</feature>
<dbReference type="EMBL" id="FNQC01000010">
    <property type="protein sequence ID" value="SDZ32454.1"/>
    <property type="molecule type" value="Genomic_DNA"/>
</dbReference>
<comment type="caution">
    <text evidence="10">The sequence shown here is derived from an EMBL/GenBank/DDBJ whole genome shotgun (WGS) entry which is preliminary data.</text>
</comment>
<organism evidence="10 11">
    <name type="scientific">Rhodonellum ikkaensis</name>
    <dbReference type="NCBI Taxonomy" id="336829"/>
    <lineage>
        <taxon>Bacteria</taxon>
        <taxon>Pseudomonadati</taxon>
        <taxon>Bacteroidota</taxon>
        <taxon>Cytophagia</taxon>
        <taxon>Cytophagales</taxon>
        <taxon>Cytophagaceae</taxon>
        <taxon>Rhodonellum</taxon>
    </lineage>
</organism>
<protein>
    <submittedName>
        <fullName evidence="10">Membrane protein</fullName>
    </submittedName>
</protein>
<keyword evidence="6" id="KW-0406">Ion transport</keyword>
<evidence type="ECO:0000256" key="2">
    <source>
        <dbReference type="ARBA" id="ARBA00022448"/>
    </source>
</evidence>
<evidence type="ECO:0000256" key="3">
    <source>
        <dbReference type="ARBA" id="ARBA00022475"/>
    </source>
</evidence>
<dbReference type="Pfam" id="PF25539">
    <property type="entry name" value="Bestrophin_2"/>
    <property type="match status" value="1"/>
</dbReference>
<dbReference type="Proteomes" id="UP000199663">
    <property type="component" value="Unassembled WGS sequence"/>
</dbReference>
<evidence type="ECO:0000256" key="5">
    <source>
        <dbReference type="ARBA" id="ARBA00022989"/>
    </source>
</evidence>
<proteinExistence type="inferred from homology"/>
<evidence type="ECO:0000313" key="11">
    <source>
        <dbReference type="Proteomes" id="UP000199663"/>
    </source>
</evidence>
<feature type="transmembrane region" description="Helical" evidence="9">
    <location>
        <begin position="6"/>
        <end position="26"/>
    </location>
</feature>
<dbReference type="PANTHER" id="PTHR33281:SF19">
    <property type="entry name" value="VOLTAGE-DEPENDENT ANION CHANNEL-FORMING PROTEIN YNEE"/>
    <property type="match status" value="1"/>
</dbReference>
<evidence type="ECO:0000256" key="6">
    <source>
        <dbReference type="ARBA" id="ARBA00023065"/>
    </source>
</evidence>
<comment type="subcellular location">
    <subcellularLocation>
        <location evidence="1">Cell membrane</location>
        <topology evidence="1">Multi-pass membrane protein</topology>
    </subcellularLocation>
</comment>
<keyword evidence="4 9" id="KW-0812">Transmembrane</keyword>
<keyword evidence="11" id="KW-1185">Reference proteome</keyword>
<keyword evidence="3" id="KW-1003">Cell membrane</keyword>
<keyword evidence="5 9" id="KW-1133">Transmembrane helix</keyword>
<dbReference type="PANTHER" id="PTHR33281">
    <property type="entry name" value="UPF0187 PROTEIN YNEE"/>
    <property type="match status" value="1"/>
</dbReference>
<keyword evidence="2" id="KW-0813">Transport</keyword>
<evidence type="ECO:0000256" key="8">
    <source>
        <dbReference type="ARBA" id="ARBA00034708"/>
    </source>
</evidence>
<evidence type="ECO:0000256" key="9">
    <source>
        <dbReference type="SAM" id="Phobius"/>
    </source>
</evidence>
<evidence type="ECO:0000256" key="1">
    <source>
        <dbReference type="ARBA" id="ARBA00004651"/>
    </source>
</evidence>
<evidence type="ECO:0000313" key="10">
    <source>
        <dbReference type="EMBL" id="SDZ32454.1"/>
    </source>
</evidence>
<sequence length="315" mass="36304">MGLNFQSVFTLYSQNCSFLIASMFYYNPKDWILAIFRITKSETIMTLAPTLIFISLYSWGIVYLEVYYLKLSENSYAKDITIMHSLLGFAISMLLVFRTNTAYDRWWEGRKLWGSLVNNSRNLAIKLKVFLPAEDQGSRTFFRQVIPLYASALHKHLQKESTKLQLDEKPHPELPDFDNNPHVPNKVAESMIFKINDLYKNKIISGDQLIVLNDEMRSFTEICGACERIKNTPIPFSYSAFIKKFIFIYAVTLPFGLALSLGYFTIPVTAFIFYVLASLELIAEEIEDPFGTDINDLPMEKIADNIKRNVKDILT</sequence>